<keyword evidence="1" id="KW-1133">Transmembrane helix</keyword>
<keyword evidence="1" id="KW-0472">Membrane</keyword>
<dbReference type="EMBL" id="LLXH01000283">
    <property type="protein sequence ID" value="PKC69333.1"/>
    <property type="molecule type" value="Genomic_DNA"/>
</dbReference>
<accession>A0A2I1FCC1</accession>
<keyword evidence="1" id="KW-0812">Transmembrane</keyword>
<reference evidence="3 4" key="4">
    <citation type="submission" date="2017-10" db="EMBL/GenBank/DDBJ databases">
        <title>Genome analyses suggest a sexual origin of heterokaryosis in a supposedly ancient asexual fungus.</title>
        <authorList>
            <person name="Corradi N."/>
            <person name="Sedzielewska K."/>
            <person name="Noel J."/>
            <person name="Charron P."/>
            <person name="Farinelli L."/>
            <person name="Marton T."/>
            <person name="Kruger M."/>
            <person name="Pelin A."/>
            <person name="Brachmann A."/>
            <person name="Corradi N."/>
        </authorList>
    </citation>
    <scope>NUCLEOTIDE SEQUENCE [LARGE SCALE GENOMIC DNA]</scope>
    <source>
        <strain evidence="3 4">A1</strain>
    </source>
</reference>
<reference evidence="3 4" key="3">
    <citation type="submission" date="2017-10" db="EMBL/GenBank/DDBJ databases">
        <title>Extensive intraspecific genome diversity in a model arbuscular mycorrhizal fungus.</title>
        <authorList>
            <person name="Chen E.C.H."/>
            <person name="Morin E."/>
            <person name="Baudet D."/>
            <person name="Noel J."/>
            <person name="Ndikumana S."/>
            <person name="Charron P."/>
            <person name="St-Onge C."/>
            <person name="Giorgi J."/>
            <person name="Grigoriev I.V."/>
            <person name="Roux C."/>
            <person name="Martin F.M."/>
            <person name="Corradi N."/>
        </authorList>
    </citation>
    <scope>NUCLEOTIDE SEQUENCE [LARGE SCALE GENOMIC DNA]</scope>
    <source>
        <strain evidence="3 4">A1</strain>
    </source>
</reference>
<evidence type="ECO:0000256" key="1">
    <source>
        <dbReference type="SAM" id="Phobius"/>
    </source>
</evidence>
<sequence length="119" mass="13805">MRTDTLHSSGKALPPIVSAIVFVFIFKVPYCSTPNSVRVKISCQRMKKLDVVNLNEFGILQEAQAQEHNQLWAITQKESWNAQMVSKLLGKLLINYKLEDLEMNIYFNNIYKVFFFNIC</sequence>
<organism evidence="3 4">
    <name type="scientific">Rhizophagus irregularis</name>
    <dbReference type="NCBI Taxonomy" id="588596"/>
    <lineage>
        <taxon>Eukaryota</taxon>
        <taxon>Fungi</taxon>
        <taxon>Fungi incertae sedis</taxon>
        <taxon>Mucoromycota</taxon>
        <taxon>Glomeromycotina</taxon>
        <taxon>Glomeromycetes</taxon>
        <taxon>Glomerales</taxon>
        <taxon>Glomeraceae</taxon>
        <taxon>Rhizophagus</taxon>
    </lineage>
</organism>
<gene>
    <name evidence="3" type="ORF">RhiirA1_504747</name>
    <name evidence="2" type="ORF">RhiirA5_376408</name>
</gene>
<evidence type="ECO:0000313" key="3">
    <source>
        <dbReference type="EMBL" id="PKC69333.1"/>
    </source>
</evidence>
<evidence type="ECO:0000313" key="2">
    <source>
        <dbReference type="EMBL" id="PKC08258.1"/>
    </source>
</evidence>
<dbReference type="EMBL" id="LLXJ01000563">
    <property type="protein sequence ID" value="PKC08258.1"/>
    <property type="molecule type" value="Genomic_DNA"/>
</dbReference>
<protein>
    <submittedName>
        <fullName evidence="3">Uncharacterized protein</fullName>
    </submittedName>
</protein>
<evidence type="ECO:0000313" key="4">
    <source>
        <dbReference type="Proteomes" id="UP000232688"/>
    </source>
</evidence>
<reference evidence="2 5" key="1">
    <citation type="submission" date="2016-04" db="EMBL/GenBank/DDBJ databases">
        <title>Genome analyses suggest a sexual origin of heterokaryosis in a supposedly ancient asexual fungus.</title>
        <authorList>
            <person name="Ropars J."/>
            <person name="Sedzielewska K."/>
            <person name="Noel J."/>
            <person name="Charron P."/>
            <person name="Farinelli L."/>
            <person name="Marton T."/>
            <person name="Kruger M."/>
            <person name="Pelin A."/>
            <person name="Brachmann A."/>
            <person name="Corradi N."/>
        </authorList>
    </citation>
    <scope>NUCLEOTIDE SEQUENCE [LARGE SCALE GENOMIC DNA]</scope>
    <source>
        <strain evidence="2 5">A5</strain>
    </source>
</reference>
<evidence type="ECO:0000313" key="5">
    <source>
        <dbReference type="Proteomes" id="UP000232722"/>
    </source>
</evidence>
<dbReference type="AlphaFoldDB" id="A0A2I1FCC1"/>
<dbReference type="VEuPathDB" id="FungiDB:FUN_006335"/>
<reference evidence="2 5" key="2">
    <citation type="submission" date="2017-09" db="EMBL/GenBank/DDBJ databases">
        <title>Extensive intraspecific genome diversity in a model arbuscular mycorrhizal fungus.</title>
        <authorList>
            <person name="Chen E.C."/>
            <person name="Morin E."/>
            <person name="Beaudet D."/>
            <person name="Noel J."/>
            <person name="Ndikumana S."/>
            <person name="Charron P."/>
            <person name="St-Onge C."/>
            <person name="Giorgi J."/>
            <person name="Grigoriev I.V."/>
            <person name="Roux C."/>
            <person name="Martin F.M."/>
            <person name="Corradi N."/>
        </authorList>
    </citation>
    <scope>NUCLEOTIDE SEQUENCE [LARGE SCALE GENOMIC DNA]</scope>
    <source>
        <strain evidence="2 5">A5</strain>
    </source>
</reference>
<dbReference type="Proteomes" id="UP000232688">
    <property type="component" value="Unassembled WGS sequence"/>
</dbReference>
<feature type="transmembrane region" description="Helical" evidence="1">
    <location>
        <begin position="12"/>
        <end position="30"/>
    </location>
</feature>
<proteinExistence type="predicted"/>
<dbReference type="Proteomes" id="UP000232722">
    <property type="component" value="Unassembled WGS sequence"/>
</dbReference>
<comment type="caution">
    <text evidence="3">The sequence shown here is derived from an EMBL/GenBank/DDBJ whole genome shotgun (WGS) entry which is preliminary data.</text>
</comment>
<name>A0A2I1FCC1_9GLOM</name>
<dbReference type="VEuPathDB" id="FungiDB:RhiirA1_504747"/>